<sequence length="103" mass="10245">MLRRNKSWVVSRAAGALFEIAGPGAVTALATALDGAAPDVRVQLAYKLGQTKDAGAVAPLVALLRARGTADAAANALGQIGDAPAVTALVDGLVSPRGQGADR</sequence>
<comment type="caution">
    <text evidence="1">The sequence shown here is derived from an EMBL/GenBank/DDBJ whole genome shotgun (WGS) entry which is preliminary data.</text>
</comment>
<proteinExistence type="predicted"/>
<dbReference type="Proteomes" id="UP001596012">
    <property type="component" value="Unassembled WGS sequence"/>
</dbReference>
<dbReference type="SUPFAM" id="SSF48371">
    <property type="entry name" value="ARM repeat"/>
    <property type="match status" value="1"/>
</dbReference>
<dbReference type="EMBL" id="JBHSFG010000045">
    <property type="protein sequence ID" value="MFC4467779.1"/>
    <property type="molecule type" value="Genomic_DNA"/>
</dbReference>
<reference evidence="2" key="1">
    <citation type="journal article" date="2019" name="Int. J. Syst. Evol. Microbiol.">
        <title>The Global Catalogue of Microorganisms (GCM) 10K type strain sequencing project: providing services to taxonomists for standard genome sequencing and annotation.</title>
        <authorList>
            <consortium name="The Broad Institute Genomics Platform"/>
            <consortium name="The Broad Institute Genome Sequencing Center for Infectious Disease"/>
            <person name="Wu L."/>
            <person name="Ma J."/>
        </authorList>
    </citation>
    <scope>NUCLEOTIDE SEQUENCE [LARGE SCALE GENOMIC DNA]</scope>
    <source>
        <strain evidence="2">DT43</strain>
    </source>
</reference>
<protein>
    <submittedName>
        <fullName evidence="1">HEAT repeat domain-containing protein</fullName>
    </submittedName>
</protein>
<gene>
    <name evidence="1" type="ORF">ACFPH6_25170</name>
</gene>
<dbReference type="RefSeq" id="WP_386345315.1">
    <property type="nucleotide sequence ID" value="NZ_JBHSFG010000045.1"/>
</dbReference>
<evidence type="ECO:0000313" key="2">
    <source>
        <dbReference type="Proteomes" id="UP001596012"/>
    </source>
</evidence>
<evidence type="ECO:0000313" key="1">
    <source>
        <dbReference type="EMBL" id="MFC4467779.1"/>
    </source>
</evidence>
<dbReference type="InterPro" id="IPR011989">
    <property type="entry name" value="ARM-like"/>
</dbReference>
<keyword evidence="2" id="KW-1185">Reference proteome</keyword>
<dbReference type="InterPro" id="IPR016024">
    <property type="entry name" value="ARM-type_fold"/>
</dbReference>
<dbReference type="Pfam" id="PF13646">
    <property type="entry name" value="HEAT_2"/>
    <property type="match status" value="1"/>
</dbReference>
<dbReference type="SMART" id="SM00567">
    <property type="entry name" value="EZ_HEAT"/>
    <property type="match status" value="3"/>
</dbReference>
<name>A0ABV8YR72_9ACTN</name>
<dbReference type="InterPro" id="IPR004155">
    <property type="entry name" value="PBS_lyase_HEAT"/>
</dbReference>
<accession>A0ABV8YR72</accession>
<dbReference type="Gene3D" id="1.25.10.10">
    <property type="entry name" value="Leucine-rich Repeat Variant"/>
    <property type="match status" value="1"/>
</dbReference>
<organism evidence="1 2">
    <name type="scientific">Streptomyces xiangluensis</name>
    <dbReference type="NCBI Taxonomy" id="2665720"/>
    <lineage>
        <taxon>Bacteria</taxon>
        <taxon>Bacillati</taxon>
        <taxon>Actinomycetota</taxon>
        <taxon>Actinomycetes</taxon>
        <taxon>Kitasatosporales</taxon>
        <taxon>Streptomycetaceae</taxon>
        <taxon>Streptomyces</taxon>
    </lineage>
</organism>